<protein>
    <recommendedName>
        <fullName evidence="2">Thioesterase domain-containing protein</fullName>
    </recommendedName>
</protein>
<evidence type="ECO:0000259" key="2">
    <source>
        <dbReference type="Pfam" id="PF03061"/>
    </source>
</evidence>
<dbReference type="InterPro" id="IPR029069">
    <property type="entry name" value="HotDog_dom_sf"/>
</dbReference>
<evidence type="ECO:0000313" key="3">
    <source>
        <dbReference type="EMBL" id="KAK4502924.1"/>
    </source>
</evidence>
<accession>A0ABR0EMV6</accession>
<dbReference type="CDD" id="cd03443">
    <property type="entry name" value="PaaI_thioesterase"/>
    <property type="match status" value="1"/>
</dbReference>
<dbReference type="EMBL" id="JAXOVC010000004">
    <property type="protein sequence ID" value="KAK4502924.1"/>
    <property type="molecule type" value="Genomic_DNA"/>
</dbReference>
<evidence type="ECO:0000313" key="4">
    <source>
        <dbReference type="Proteomes" id="UP001305779"/>
    </source>
</evidence>
<dbReference type="Proteomes" id="UP001305779">
    <property type="component" value="Unassembled WGS sequence"/>
</dbReference>
<dbReference type="PANTHER" id="PTHR47260">
    <property type="entry name" value="UPF0644 PROTEIN PB2B4.06"/>
    <property type="match status" value="1"/>
</dbReference>
<feature type="compositionally biased region" description="Basic and acidic residues" evidence="1">
    <location>
        <begin position="1"/>
        <end position="10"/>
    </location>
</feature>
<sequence>MVLPSSEHESLSTPADSPLEQSMRFLTESNEVIRDFCARPSVKESRKILNIDPQHAAHSVTQSTLVGPDLLTVSPLVFTDDEDGSLLVLHYVGRKLAGHAGLLHGGVAAMLLDEAMGQQVGVTVQMSMDYTAPIPLESIILIRARTEKVEGRKAWTGATIENPESGVVYVKATGHFIQPKWAATMSKVL</sequence>
<dbReference type="Gene3D" id="3.10.129.10">
    <property type="entry name" value="Hotdog Thioesterase"/>
    <property type="match status" value="1"/>
</dbReference>
<dbReference type="InterPro" id="IPR052061">
    <property type="entry name" value="PTE-AB_protein"/>
</dbReference>
<feature type="region of interest" description="Disordered" evidence="1">
    <location>
        <begin position="1"/>
        <end position="22"/>
    </location>
</feature>
<dbReference type="PANTHER" id="PTHR47260:SF1">
    <property type="entry name" value="UPF0644 PROTEIN PB2B4.06"/>
    <property type="match status" value="1"/>
</dbReference>
<gene>
    <name evidence="3" type="ORF">PRZ48_006351</name>
</gene>
<name>A0ABR0EMV6_ZASCE</name>
<dbReference type="Pfam" id="PF03061">
    <property type="entry name" value="4HBT"/>
    <property type="match status" value="1"/>
</dbReference>
<feature type="domain" description="Thioesterase" evidence="2">
    <location>
        <begin position="103"/>
        <end position="167"/>
    </location>
</feature>
<proteinExistence type="predicted"/>
<keyword evidence="4" id="KW-1185">Reference proteome</keyword>
<organism evidence="3 4">
    <name type="scientific">Zasmidium cellare</name>
    <name type="common">Wine cellar mold</name>
    <name type="synonym">Racodium cellare</name>
    <dbReference type="NCBI Taxonomy" id="395010"/>
    <lineage>
        <taxon>Eukaryota</taxon>
        <taxon>Fungi</taxon>
        <taxon>Dikarya</taxon>
        <taxon>Ascomycota</taxon>
        <taxon>Pezizomycotina</taxon>
        <taxon>Dothideomycetes</taxon>
        <taxon>Dothideomycetidae</taxon>
        <taxon>Mycosphaerellales</taxon>
        <taxon>Mycosphaerellaceae</taxon>
        <taxon>Zasmidium</taxon>
    </lineage>
</organism>
<comment type="caution">
    <text evidence="3">The sequence shown here is derived from an EMBL/GenBank/DDBJ whole genome shotgun (WGS) entry which is preliminary data.</text>
</comment>
<dbReference type="InterPro" id="IPR006683">
    <property type="entry name" value="Thioestr_dom"/>
</dbReference>
<dbReference type="SUPFAM" id="SSF54637">
    <property type="entry name" value="Thioesterase/thiol ester dehydrase-isomerase"/>
    <property type="match status" value="1"/>
</dbReference>
<reference evidence="3 4" key="1">
    <citation type="journal article" date="2023" name="G3 (Bethesda)">
        <title>A chromosome-level genome assembly of Zasmidium syzygii isolated from banana leaves.</title>
        <authorList>
            <person name="van Westerhoven A.C."/>
            <person name="Mehrabi R."/>
            <person name="Talebi R."/>
            <person name="Steentjes M.B.F."/>
            <person name="Corcolon B."/>
            <person name="Chong P.A."/>
            <person name="Kema G.H.J."/>
            <person name="Seidl M.F."/>
        </authorList>
    </citation>
    <scope>NUCLEOTIDE SEQUENCE [LARGE SCALE GENOMIC DNA]</scope>
    <source>
        <strain evidence="3 4">P124</strain>
    </source>
</reference>
<evidence type="ECO:0000256" key="1">
    <source>
        <dbReference type="SAM" id="MobiDB-lite"/>
    </source>
</evidence>